<dbReference type="EMBL" id="JANHOG010002058">
    <property type="protein sequence ID" value="KAJ3527871.1"/>
    <property type="molecule type" value="Genomic_DNA"/>
</dbReference>
<gene>
    <name evidence="1" type="ORF">NM688_g8067</name>
</gene>
<evidence type="ECO:0000313" key="1">
    <source>
        <dbReference type="EMBL" id="KAJ3527871.1"/>
    </source>
</evidence>
<organism evidence="1 2">
    <name type="scientific">Phlebia brevispora</name>
    <dbReference type="NCBI Taxonomy" id="194682"/>
    <lineage>
        <taxon>Eukaryota</taxon>
        <taxon>Fungi</taxon>
        <taxon>Dikarya</taxon>
        <taxon>Basidiomycota</taxon>
        <taxon>Agaricomycotina</taxon>
        <taxon>Agaricomycetes</taxon>
        <taxon>Polyporales</taxon>
        <taxon>Meruliaceae</taxon>
        <taxon>Phlebia</taxon>
    </lineage>
</organism>
<accession>A0ACC1RXN0</accession>
<evidence type="ECO:0000313" key="2">
    <source>
        <dbReference type="Proteomes" id="UP001148662"/>
    </source>
</evidence>
<reference evidence="1" key="1">
    <citation type="submission" date="2022-07" db="EMBL/GenBank/DDBJ databases">
        <title>Genome Sequence of Phlebia brevispora.</title>
        <authorList>
            <person name="Buettner E."/>
        </authorList>
    </citation>
    <scope>NUCLEOTIDE SEQUENCE</scope>
    <source>
        <strain evidence="1">MPL23</strain>
    </source>
</reference>
<protein>
    <submittedName>
        <fullName evidence="1">Uncharacterized protein</fullName>
    </submittedName>
</protein>
<sequence length="181" mass="20378">MGVKFQLPTDMPKASRSAPLRYNLPAPMRRLDTRARTEKARRKRAGPVDDWLCAASAAIDQSDAPLGRDEVRCTVHVEVKEPVEEDEFFADPKTYELHVAVAVPCVDASAGTSVTHSSTVLVTFEGFNDGLDSPDWTRRRPNQKVTFRQSSAELVDFLRRVEEWKTDLNPLIKKLEAVKLK</sequence>
<dbReference type="Proteomes" id="UP001148662">
    <property type="component" value="Unassembled WGS sequence"/>
</dbReference>
<keyword evidence="2" id="KW-1185">Reference proteome</keyword>
<name>A0ACC1RXN0_9APHY</name>
<proteinExistence type="predicted"/>
<comment type="caution">
    <text evidence="1">The sequence shown here is derived from an EMBL/GenBank/DDBJ whole genome shotgun (WGS) entry which is preliminary data.</text>
</comment>